<dbReference type="EMBL" id="CAMXCT010001406">
    <property type="protein sequence ID" value="CAI3989812.1"/>
    <property type="molecule type" value="Genomic_DNA"/>
</dbReference>
<name>A0A9P1FXG5_9DINO</name>
<evidence type="ECO:0000256" key="2">
    <source>
        <dbReference type="SAM" id="SignalP"/>
    </source>
</evidence>
<evidence type="ECO:0000259" key="3">
    <source>
        <dbReference type="PROSITE" id="PS50076"/>
    </source>
</evidence>
<evidence type="ECO:0000313" key="5">
    <source>
        <dbReference type="EMBL" id="CAL1143187.1"/>
    </source>
</evidence>
<gene>
    <name evidence="4" type="ORF">C1SCF055_LOCUS16853</name>
</gene>
<dbReference type="GO" id="GO:0016740">
    <property type="term" value="F:transferase activity"/>
    <property type="evidence" value="ECO:0007669"/>
    <property type="project" value="UniProtKB-KW"/>
</dbReference>
<keyword evidence="7" id="KW-1185">Reference proteome</keyword>
<keyword evidence="6" id="KW-0808">Transferase</keyword>
<dbReference type="PROSITE" id="PS50076">
    <property type="entry name" value="DNAJ_2"/>
    <property type="match status" value="1"/>
</dbReference>
<dbReference type="Pfam" id="PF00226">
    <property type="entry name" value="DnaJ"/>
    <property type="match status" value="1"/>
</dbReference>
<accession>A0A9P1FXG5</accession>
<proteinExistence type="predicted"/>
<dbReference type="Proteomes" id="UP001152797">
    <property type="component" value="Unassembled WGS sequence"/>
</dbReference>
<reference evidence="5" key="2">
    <citation type="submission" date="2024-04" db="EMBL/GenBank/DDBJ databases">
        <authorList>
            <person name="Chen Y."/>
            <person name="Shah S."/>
            <person name="Dougan E. K."/>
            <person name="Thang M."/>
            <person name="Chan C."/>
        </authorList>
    </citation>
    <scope>NUCLEOTIDE SEQUENCE [LARGE SCALE GENOMIC DNA]</scope>
</reference>
<feature type="chain" id="PRO_5043272301" evidence="2">
    <location>
        <begin position="23"/>
        <end position="115"/>
    </location>
</feature>
<feature type="signal peptide" evidence="2">
    <location>
        <begin position="1"/>
        <end position="22"/>
    </location>
</feature>
<sequence>MTYFQTFIALFTLLQVLQFLKGDGEKLPEYLSSKYYQIRIDVLRRKIQEKDQHIEDALKKMDFAEEDYLWLLRKKMRDLRLKYHPDKINDRQPTEEDYKFYERVTKAYDVLSTKE</sequence>
<keyword evidence="1" id="KW-0175">Coiled coil</keyword>
<comment type="caution">
    <text evidence="4">The sequence shown here is derived from an EMBL/GenBank/DDBJ whole genome shotgun (WGS) entry which is preliminary data.</text>
</comment>
<feature type="domain" description="J" evidence="3">
    <location>
        <begin position="56"/>
        <end position="115"/>
    </location>
</feature>
<dbReference type="AlphaFoldDB" id="A0A9P1FXG5"/>
<feature type="non-terminal residue" evidence="4">
    <location>
        <position position="115"/>
    </location>
</feature>
<evidence type="ECO:0000313" key="6">
    <source>
        <dbReference type="EMBL" id="CAL4777124.1"/>
    </source>
</evidence>
<evidence type="ECO:0000256" key="1">
    <source>
        <dbReference type="SAM" id="Coils"/>
    </source>
</evidence>
<reference evidence="4" key="1">
    <citation type="submission" date="2022-10" db="EMBL/GenBank/DDBJ databases">
        <authorList>
            <person name="Chen Y."/>
            <person name="Dougan E. K."/>
            <person name="Chan C."/>
            <person name="Rhodes N."/>
            <person name="Thang M."/>
        </authorList>
    </citation>
    <scope>NUCLEOTIDE SEQUENCE</scope>
</reference>
<organism evidence="4">
    <name type="scientific">Cladocopium goreaui</name>
    <dbReference type="NCBI Taxonomy" id="2562237"/>
    <lineage>
        <taxon>Eukaryota</taxon>
        <taxon>Sar</taxon>
        <taxon>Alveolata</taxon>
        <taxon>Dinophyceae</taxon>
        <taxon>Suessiales</taxon>
        <taxon>Symbiodiniaceae</taxon>
        <taxon>Cladocopium</taxon>
    </lineage>
</organism>
<evidence type="ECO:0000313" key="4">
    <source>
        <dbReference type="EMBL" id="CAI3989812.1"/>
    </source>
</evidence>
<dbReference type="Gene3D" id="1.10.287.110">
    <property type="entry name" value="DnaJ domain"/>
    <property type="match status" value="1"/>
</dbReference>
<dbReference type="InterPro" id="IPR036869">
    <property type="entry name" value="J_dom_sf"/>
</dbReference>
<dbReference type="EMBL" id="CAMXCT030001406">
    <property type="protein sequence ID" value="CAL4777124.1"/>
    <property type="molecule type" value="Genomic_DNA"/>
</dbReference>
<dbReference type="SUPFAM" id="SSF46565">
    <property type="entry name" value="Chaperone J-domain"/>
    <property type="match status" value="1"/>
</dbReference>
<feature type="coiled-coil region" evidence="1">
    <location>
        <begin position="40"/>
        <end position="67"/>
    </location>
</feature>
<protein>
    <submittedName>
        <fullName evidence="6">RING-type E3 ubiquitin transferase</fullName>
    </submittedName>
</protein>
<keyword evidence="2" id="KW-0732">Signal</keyword>
<evidence type="ECO:0000313" key="7">
    <source>
        <dbReference type="Proteomes" id="UP001152797"/>
    </source>
</evidence>
<dbReference type="InterPro" id="IPR001623">
    <property type="entry name" value="DnaJ_domain"/>
</dbReference>
<dbReference type="EMBL" id="CAMXCT020001406">
    <property type="protein sequence ID" value="CAL1143187.1"/>
    <property type="molecule type" value="Genomic_DNA"/>
</dbReference>